<feature type="transmembrane region" description="Helical" evidence="6">
    <location>
        <begin position="270"/>
        <end position="288"/>
    </location>
</feature>
<feature type="transmembrane region" description="Helical" evidence="6">
    <location>
        <begin position="247"/>
        <end position="264"/>
    </location>
</feature>
<evidence type="ECO:0000256" key="4">
    <source>
        <dbReference type="ARBA" id="ARBA00022989"/>
    </source>
</evidence>
<feature type="transmembrane region" description="Helical" evidence="6">
    <location>
        <begin position="217"/>
        <end position="235"/>
    </location>
</feature>
<evidence type="ECO:0000256" key="2">
    <source>
        <dbReference type="ARBA" id="ARBA00009853"/>
    </source>
</evidence>
<keyword evidence="9" id="KW-1185">Reference proteome</keyword>
<comment type="subcellular location">
    <subcellularLocation>
        <location evidence="1">Membrane</location>
        <topology evidence="1">Multi-pass membrane protein</topology>
    </subcellularLocation>
</comment>
<feature type="transmembrane region" description="Helical" evidence="6">
    <location>
        <begin position="185"/>
        <end position="205"/>
    </location>
</feature>
<evidence type="ECO:0000259" key="7">
    <source>
        <dbReference type="Pfam" id="PF00892"/>
    </source>
</evidence>
<feature type="domain" description="EamA" evidence="7">
    <location>
        <begin position="13"/>
        <end position="147"/>
    </location>
</feature>
<evidence type="ECO:0000313" key="9">
    <source>
        <dbReference type="Proteomes" id="UP000503336"/>
    </source>
</evidence>
<evidence type="ECO:0000256" key="5">
    <source>
        <dbReference type="ARBA" id="ARBA00023136"/>
    </source>
</evidence>
<dbReference type="AlphaFoldDB" id="A0A7L5BV66"/>
<gene>
    <name evidence="8" type="ORF">G5B40_09855</name>
</gene>
<protein>
    <submittedName>
        <fullName evidence="8">DMT family transporter</fullName>
    </submittedName>
</protein>
<dbReference type="Pfam" id="PF00892">
    <property type="entry name" value="EamA"/>
    <property type="match status" value="2"/>
</dbReference>
<evidence type="ECO:0000256" key="1">
    <source>
        <dbReference type="ARBA" id="ARBA00004141"/>
    </source>
</evidence>
<keyword evidence="5 6" id="KW-0472">Membrane</keyword>
<feature type="transmembrane region" description="Helical" evidence="6">
    <location>
        <begin position="83"/>
        <end position="102"/>
    </location>
</feature>
<accession>A0A7L5BV66</accession>
<dbReference type="EMBL" id="CP049056">
    <property type="protein sequence ID" value="QIE55725.1"/>
    <property type="molecule type" value="Genomic_DNA"/>
</dbReference>
<sequence>MRAIPATRDENLRGAALMMAAMVAFILNDTLLKTLSGEVPVLQAVFVRGLFAVVLIGGLAAYRGETRLRALPPRDRWRGILRALAEVGATICFLTALFAMPIANVTAIMLASPMVLTMIGATLLGESVGWRRWSAIFAGFAGVLLIVKPGTEAFNYASLWAVGAIFFVCIRDLATRRLSPSTPSVLISLITAVAITILGGLAVLIEGWAPMQAAHVGRLALAALFVFAGYTLSVMTMRVGDMGFVTPFRYTMLIWALLLGWAVFGDTPGPLTLAGAGLVVCAGVYSFLRAGRAVG</sequence>
<evidence type="ECO:0000313" key="8">
    <source>
        <dbReference type="EMBL" id="QIE55725.1"/>
    </source>
</evidence>
<dbReference type="Proteomes" id="UP000503336">
    <property type="component" value="Chromosome"/>
</dbReference>
<dbReference type="PANTHER" id="PTHR22911">
    <property type="entry name" value="ACYL-MALONYL CONDENSING ENZYME-RELATED"/>
    <property type="match status" value="1"/>
</dbReference>
<feature type="transmembrane region" description="Helical" evidence="6">
    <location>
        <begin position="40"/>
        <end position="62"/>
    </location>
</feature>
<dbReference type="PANTHER" id="PTHR22911:SF6">
    <property type="entry name" value="SOLUTE CARRIER FAMILY 35 MEMBER G1"/>
    <property type="match status" value="1"/>
</dbReference>
<name>A0A7L5BV66_9RHOB</name>
<feature type="transmembrane region" description="Helical" evidence="6">
    <location>
        <begin position="12"/>
        <end position="28"/>
    </location>
</feature>
<dbReference type="InterPro" id="IPR037185">
    <property type="entry name" value="EmrE-like"/>
</dbReference>
<dbReference type="RefSeq" id="WP_165098029.1">
    <property type="nucleotide sequence ID" value="NZ_CP049056.1"/>
</dbReference>
<feature type="transmembrane region" description="Helical" evidence="6">
    <location>
        <begin position="153"/>
        <end position="173"/>
    </location>
</feature>
<reference evidence="8 9" key="1">
    <citation type="submission" date="2020-02" db="EMBL/GenBank/DDBJ databases">
        <title>complete genome sequence of Rhodobacteraceae bacterium.</title>
        <authorList>
            <person name="Park J."/>
            <person name="Kim Y.-S."/>
            <person name="Kim K.-H."/>
        </authorList>
    </citation>
    <scope>NUCLEOTIDE SEQUENCE [LARGE SCALE GENOMIC DNA]</scope>
    <source>
        <strain evidence="8 9">RR4-56</strain>
    </source>
</reference>
<evidence type="ECO:0000256" key="6">
    <source>
        <dbReference type="SAM" id="Phobius"/>
    </source>
</evidence>
<feature type="transmembrane region" description="Helical" evidence="6">
    <location>
        <begin position="108"/>
        <end position="125"/>
    </location>
</feature>
<proteinExistence type="inferred from homology"/>
<dbReference type="GO" id="GO:0016020">
    <property type="term" value="C:membrane"/>
    <property type="evidence" value="ECO:0007669"/>
    <property type="project" value="UniProtKB-SubCell"/>
</dbReference>
<organism evidence="8 9">
    <name type="scientific">Pikeienuella piscinae</name>
    <dbReference type="NCBI Taxonomy" id="2748098"/>
    <lineage>
        <taxon>Bacteria</taxon>
        <taxon>Pseudomonadati</taxon>
        <taxon>Pseudomonadota</taxon>
        <taxon>Alphaproteobacteria</taxon>
        <taxon>Rhodobacterales</taxon>
        <taxon>Paracoccaceae</taxon>
        <taxon>Pikeienuella</taxon>
    </lineage>
</organism>
<keyword evidence="4 6" id="KW-1133">Transmembrane helix</keyword>
<comment type="similarity">
    <text evidence="2">Belongs to the drug/metabolite transporter (DMT) superfamily. 10 TMS drug/metabolite exporter (DME) (TC 2.A.7.3) family.</text>
</comment>
<dbReference type="InterPro" id="IPR000620">
    <property type="entry name" value="EamA_dom"/>
</dbReference>
<feature type="transmembrane region" description="Helical" evidence="6">
    <location>
        <begin position="130"/>
        <end position="147"/>
    </location>
</feature>
<dbReference type="SUPFAM" id="SSF103481">
    <property type="entry name" value="Multidrug resistance efflux transporter EmrE"/>
    <property type="match status" value="2"/>
</dbReference>
<feature type="domain" description="EamA" evidence="7">
    <location>
        <begin position="157"/>
        <end position="282"/>
    </location>
</feature>
<keyword evidence="3 6" id="KW-0812">Transmembrane</keyword>
<dbReference type="KEGG" id="hdh:G5B40_09855"/>
<evidence type="ECO:0000256" key="3">
    <source>
        <dbReference type="ARBA" id="ARBA00022692"/>
    </source>
</evidence>